<dbReference type="SUPFAM" id="SSF74788">
    <property type="entry name" value="Cullin repeat-like"/>
    <property type="match status" value="1"/>
</dbReference>
<dbReference type="PANTHER" id="PTHR12542">
    <property type="entry name" value="EXOCYST COMPLEX PROTEIN EXO70"/>
    <property type="match status" value="1"/>
</dbReference>
<feature type="domain" description="Exocyst complex subunit Exo70 C-terminal" evidence="4">
    <location>
        <begin position="76"/>
        <end position="426"/>
    </location>
</feature>
<comment type="similarity">
    <text evidence="1 3">Belongs to the EXO70 family.</text>
</comment>
<evidence type="ECO:0000259" key="4">
    <source>
        <dbReference type="Pfam" id="PF03081"/>
    </source>
</evidence>
<dbReference type="InterPro" id="IPR046364">
    <property type="entry name" value="Exo70_C"/>
</dbReference>
<comment type="caution">
    <text evidence="5">The sequence shown here is derived from an EMBL/GenBank/DDBJ whole genome shotgun (WGS) entry which is preliminary data.</text>
</comment>
<evidence type="ECO:0000313" key="5">
    <source>
        <dbReference type="EMBL" id="GFP99106.1"/>
    </source>
</evidence>
<evidence type="ECO:0000256" key="1">
    <source>
        <dbReference type="ARBA" id="ARBA00006756"/>
    </source>
</evidence>
<dbReference type="GO" id="GO:0000145">
    <property type="term" value="C:exocyst"/>
    <property type="evidence" value="ECO:0007669"/>
    <property type="project" value="InterPro"/>
</dbReference>
<evidence type="ECO:0000313" key="6">
    <source>
        <dbReference type="Proteomes" id="UP000653305"/>
    </source>
</evidence>
<keyword evidence="3" id="KW-0653">Protein transport</keyword>
<dbReference type="GO" id="GO:0006887">
    <property type="term" value="P:exocytosis"/>
    <property type="evidence" value="ECO:0007669"/>
    <property type="project" value="UniProtKB-KW"/>
</dbReference>
<dbReference type="AlphaFoldDB" id="A0A830CII9"/>
<protein>
    <recommendedName>
        <fullName evidence="3">Exocyst subunit Exo70 family protein</fullName>
    </recommendedName>
</protein>
<organism evidence="5 6">
    <name type="scientific">Phtheirospermum japonicum</name>
    <dbReference type="NCBI Taxonomy" id="374723"/>
    <lineage>
        <taxon>Eukaryota</taxon>
        <taxon>Viridiplantae</taxon>
        <taxon>Streptophyta</taxon>
        <taxon>Embryophyta</taxon>
        <taxon>Tracheophyta</taxon>
        <taxon>Spermatophyta</taxon>
        <taxon>Magnoliopsida</taxon>
        <taxon>eudicotyledons</taxon>
        <taxon>Gunneridae</taxon>
        <taxon>Pentapetalae</taxon>
        <taxon>asterids</taxon>
        <taxon>lamiids</taxon>
        <taxon>Lamiales</taxon>
        <taxon>Orobanchaceae</taxon>
        <taxon>Orobanchaceae incertae sedis</taxon>
        <taxon>Phtheirospermum</taxon>
    </lineage>
</organism>
<dbReference type="Gene3D" id="1.20.1280.170">
    <property type="entry name" value="Exocyst complex component Exo70"/>
    <property type="match status" value="1"/>
</dbReference>
<dbReference type="GO" id="GO:0015031">
    <property type="term" value="P:protein transport"/>
    <property type="evidence" value="ECO:0007669"/>
    <property type="project" value="UniProtKB-KW"/>
</dbReference>
<evidence type="ECO:0000256" key="2">
    <source>
        <dbReference type="ARBA" id="ARBA00022448"/>
    </source>
</evidence>
<keyword evidence="3" id="KW-0268">Exocytosis</keyword>
<reference evidence="5" key="1">
    <citation type="submission" date="2020-07" db="EMBL/GenBank/DDBJ databases">
        <title>Ethylene signaling mediates host invasion by parasitic plants.</title>
        <authorList>
            <person name="Yoshida S."/>
        </authorList>
    </citation>
    <scope>NUCLEOTIDE SEQUENCE</scope>
    <source>
        <strain evidence="5">Okayama</strain>
    </source>
</reference>
<dbReference type="InterPro" id="IPR004140">
    <property type="entry name" value="Exo70"/>
</dbReference>
<keyword evidence="2 3" id="KW-0813">Transport</keyword>
<gene>
    <name evidence="5" type="ORF">PHJA_002054500</name>
</gene>
<proteinExistence type="inferred from homology"/>
<dbReference type="GO" id="GO:0005546">
    <property type="term" value="F:phosphatidylinositol-4,5-bisphosphate binding"/>
    <property type="evidence" value="ECO:0007669"/>
    <property type="project" value="InterPro"/>
</dbReference>
<dbReference type="OrthoDB" id="1922221at2759"/>
<accession>A0A830CII9</accession>
<dbReference type="EMBL" id="BMAC01000555">
    <property type="protein sequence ID" value="GFP99106.1"/>
    <property type="molecule type" value="Genomic_DNA"/>
</dbReference>
<dbReference type="Pfam" id="PF03081">
    <property type="entry name" value="Exo70_C"/>
    <property type="match status" value="1"/>
</dbReference>
<name>A0A830CII9_9LAMI</name>
<evidence type="ECO:0000256" key="3">
    <source>
        <dbReference type="RuleBase" id="RU365026"/>
    </source>
</evidence>
<dbReference type="Proteomes" id="UP000653305">
    <property type="component" value="Unassembled WGS sequence"/>
</dbReference>
<keyword evidence="6" id="KW-1185">Reference proteome</keyword>
<comment type="function">
    <text evidence="3">Component of the exocyst complex.</text>
</comment>
<sequence>MHILTENQDSSFPIEELQGIVEVLANNNRLERCVSIYAEARIENARAAFKAINVEYLEIQLSETVSVQTVESYIDQWDEHMEFAVRHLLHKEHKLCNEVYCNIESEDVKLSCFAKITTQCGFMDIFNFGAEICKCKKEAIKLLSLLKIFSTLDKLRFQFNDMFDGKFCVEIRNRTRDLLKNIVDGTCEIFCELSVQVELQRAFSPPPNGDVPRLVCFVAEYCNRLLKDENKSILVRVLEIYNSNNKVEFEDGLLSFKIHNVMKALEINLETWSTSYKDNALSYFFTMNSHWYLFNNVRGTQLGDLMGDSSLWAYYESVDYYADLYMRESWGKITVLLREEGLILFPGGRAVDRNLAKKRIRLFCEAFDDAYKKQSKWVLYDNALRWKTRQLIAEAIVPRYKRYLQRFMEHEIDEVKHSAERMESLIGSMFEPKIGKYGDRSKCTDLIGVKNADLNHYDAKLCY</sequence>
<dbReference type="InterPro" id="IPR016159">
    <property type="entry name" value="Cullin_repeat-like_dom_sf"/>
</dbReference>
<dbReference type="PANTHER" id="PTHR12542:SF85">
    <property type="entry name" value="EXOCYST SUBUNIT EXO70 FAMILY PROTEIN"/>
    <property type="match status" value="1"/>
</dbReference>